<dbReference type="InterPro" id="IPR007867">
    <property type="entry name" value="GMC_OxRtase_C"/>
</dbReference>
<evidence type="ECO:0000313" key="6">
    <source>
        <dbReference type="Proteomes" id="UP000724874"/>
    </source>
</evidence>
<dbReference type="SUPFAM" id="SSF54373">
    <property type="entry name" value="FAD-linked reductases, C-terminal domain"/>
    <property type="match status" value="1"/>
</dbReference>
<accession>A0A9P5TT47</accession>
<dbReference type="OrthoDB" id="269227at2759"/>
<reference evidence="5" key="1">
    <citation type="submission" date="2020-11" db="EMBL/GenBank/DDBJ databases">
        <authorList>
            <consortium name="DOE Joint Genome Institute"/>
            <person name="Ahrendt S."/>
            <person name="Riley R."/>
            <person name="Andreopoulos W."/>
            <person name="LaButti K."/>
            <person name="Pangilinan J."/>
            <person name="Ruiz-duenas F.J."/>
            <person name="Barrasa J.M."/>
            <person name="Sanchez-Garcia M."/>
            <person name="Camarero S."/>
            <person name="Miyauchi S."/>
            <person name="Serrano A."/>
            <person name="Linde D."/>
            <person name="Babiker R."/>
            <person name="Drula E."/>
            <person name="Ayuso-Fernandez I."/>
            <person name="Pacheco R."/>
            <person name="Padilla G."/>
            <person name="Ferreira P."/>
            <person name="Barriuso J."/>
            <person name="Kellner H."/>
            <person name="Castanera R."/>
            <person name="Alfaro M."/>
            <person name="Ramirez L."/>
            <person name="Pisabarro A.G."/>
            <person name="Kuo A."/>
            <person name="Tritt A."/>
            <person name="Lipzen A."/>
            <person name="He G."/>
            <person name="Yan M."/>
            <person name="Ng V."/>
            <person name="Cullen D."/>
            <person name="Martin F."/>
            <person name="Rosso M.-N."/>
            <person name="Henrissat B."/>
            <person name="Hibbett D."/>
            <person name="Martinez A.T."/>
            <person name="Grigoriev I.V."/>
        </authorList>
    </citation>
    <scope>NUCLEOTIDE SEQUENCE</scope>
    <source>
        <strain evidence="5">AH 44721</strain>
    </source>
</reference>
<evidence type="ECO:0000313" key="5">
    <source>
        <dbReference type="EMBL" id="KAF8910561.1"/>
    </source>
</evidence>
<comment type="cofactor">
    <cofactor evidence="1">
        <name>FAD</name>
        <dbReference type="ChEBI" id="CHEBI:57692"/>
    </cofactor>
</comment>
<organism evidence="5 6">
    <name type="scientific">Gymnopilus junonius</name>
    <name type="common">Spectacular rustgill mushroom</name>
    <name type="synonym">Gymnopilus spectabilis subsp. junonius</name>
    <dbReference type="NCBI Taxonomy" id="109634"/>
    <lineage>
        <taxon>Eukaryota</taxon>
        <taxon>Fungi</taxon>
        <taxon>Dikarya</taxon>
        <taxon>Basidiomycota</taxon>
        <taxon>Agaricomycotina</taxon>
        <taxon>Agaricomycetes</taxon>
        <taxon>Agaricomycetidae</taxon>
        <taxon>Agaricales</taxon>
        <taxon>Agaricineae</taxon>
        <taxon>Hymenogastraceae</taxon>
        <taxon>Gymnopilus</taxon>
    </lineage>
</organism>
<evidence type="ECO:0000256" key="3">
    <source>
        <dbReference type="ARBA" id="ARBA00011245"/>
    </source>
</evidence>
<dbReference type="EMBL" id="JADNYJ010000006">
    <property type="protein sequence ID" value="KAF8910561.1"/>
    <property type="molecule type" value="Genomic_DNA"/>
</dbReference>
<name>A0A9P5TT47_GYMJU</name>
<evidence type="ECO:0000256" key="1">
    <source>
        <dbReference type="ARBA" id="ARBA00001974"/>
    </source>
</evidence>
<dbReference type="InterPro" id="IPR012132">
    <property type="entry name" value="GMC_OxRdtase"/>
</dbReference>
<gene>
    <name evidence="5" type="ORF">CPB84DRAFT_1228186</name>
</gene>
<dbReference type="PANTHER" id="PTHR11552">
    <property type="entry name" value="GLUCOSE-METHANOL-CHOLINE GMC OXIDOREDUCTASE"/>
    <property type="match status" value="1"/>
</dbReference>
<dbReference type="PANTHER" id="PTHR11552:SF78">
    <property type="entry name" value="GLUCOSE-METHANOL-CHOLINE OXIDOREDUCTASE N-TERMINAL DOMAIN-CONTAINING PROTEIN"/>
    <property type="match status" value="1"/>
</dbReference>
<dbReference type="Gene3D" id="3.30.560.10">
    <property type="entry name" value="Glucose Oxidase, domain 3"/>
    <property type="match status" value="1"/>
</dbReference>
<proteinExistence type="inferred from homology"/>
<dbReference type="GO" id="GO:0016614">
    <property type="term" value="F:oxidoreductase activity, acting on CH-OH group of donors"/>
    <property type="evidence" value="ECO:0007669"/>
    <property type="project" value="InterPro"/>
</dbReference>
<dbReference type="Proteomes" id="UP000724874">
    <property type="component" value="Unassembled WGS sequence"/>
</dbReference>
<evidence type="ECO:0000256" key="2">
    <source>
        <dbReference type="ARBA" id="ARBA00010790"/>
    </source>
</evidence>
<dbReference type="AlphaFoldDB" id="A0A9P5TT47"/>
<protein>
    <submittedName>
        <fullName evidence="5">GMC oxidoreductase-domain-containing protein</fullName>
    </submittedName>
</protein>
<keyword evidence="6" id="KW-1185">Reference proteome</keyword>
<feature type="domain" description="Glucose-methanol-choline oxidoreductase C-terminal" evidence="4">
    <location>
        <begin position="113"/>
        <end position="272"/>
    </location>
</feature>
<dbReference type="Pfam" id="PF05199">
    <property type="entry name" value="GMC_oxred_C"/>
    <property type="match status" value="1"/>
</dbReference>
<dbReference type="SUPFAM" id="SSF51905">
    <property type="entry name" value="FAD/NAD(P)-binding domain"/>
    <property type="match status" value="1"/>
</dbReference>
<dbReference type="Gene3D" id="3.50.50.60">
    <property type="entry name" value="FAD/NAD(P)-binding domain"/>
    <property type="match status" value="1"/>
</dbReference>
<evidence type="ECO:0000259" key="4">
    <source>
        <dbReference type="Pfam" id="PF05199"/>
    </source>
</evidence>
<comment type="subunit">
    <text evidence="3">Monomer.</text>
</comment>
<sequence>MIFTPYLASEEAETLDVAFRGSEDEVKPFADQWVSEGKGVLTNNGIDGGARIRPTAEELKTMSPDFDERWKTYYESKPDKPVMIVATMAAYVGLNPAVPRAKYFSVAYFSTHPVATGHIHITSGTDNYAPLDFAPNFLGSPADFATLRWGYKRVRELARRMKYFRGYLEIGHPQFPAGSAAATDKEKAPVPLDAPKIVYTKEDDATIDEYHRQTVETTWHSIGTCAMKPREQAGVVDSKLNVYGTQNLKVADCSITPGNVAANTYSTAIAIGEKAAVIIAEELGIEGVSPRPGNNYFSFLWLEL</sequence>
<dbReference type="GO" id="GO:0050660">
    <property type="term" value="F:flavin adenine dinucleotide binding"/>
    <property type="evidence" value="ECO:0007669"/>
    <property type="project" value="InterPro"/>
</dbReference>
<comment type="similarity">
    <text evidence="2">Belongs to the GMC oxidoreductase family.</text>
</comment>
<comment type="caution">
    <text evidence="5">The sequence shown here is derived from an EMBL/GenBank/DDBJ whole genome shotgun (WGS) entry which is preliminary data.</text>
</comment>
<dbReference type="InterPro" id="IPR036188">
    <property type="entry name" value="FAD/NAD-bd_sf"/>
</dbReference>